<feature type="compositionally biased region" description="Basic residues" evidence="1">
    <location>
        <begin position="189"/>
        <end position="200"/>
    </location>
</feature>
<gene>
    <name evidence="2" type="ORF">Tco_0729091</name>
</gene>
<feature type="compositionally biased region" description="Basic and acidic residues" evidence="1">
    <location>
        <begin position="158"/>
        <end position="169"/>
    </location>
</feature>
<keyword evidence="3" id="KW-1185">Reference proteome</keyword>
<dbReference type="EMBL" id="BQNB010010581">
    <property type="protein sequence ID" value="GJS79210.1"/>
    <property type="molecule type" value="Genomic_DNA"/>
</dbReference>
<reference evidence="2" key="2">
    <citation type="submission" date="2022-01" db="EMBL/GenBank/DDBJ databases">
        <authorList>
            <person name="Yamashiro T."/>
            <person name="Shiraishi A."/>
            <person name="Satake H."/>
            <person name="Nakayama K."/>
        </authorList>
    </citation>
    <scope>NUCLEOTIDE SEQUENCE</scope>
</reference>
<evidence type="ECO:0000313" key="2">
    <source>
        <dbReference type="EMBL" id="GJS79210.1"/>
    </source>
</evidence>
<feature type="region of interest" description="Disordered" evidence="1">
    <location>
        <begin position="129"/>
        <end position="213"/>
    </location>
</feature>
<evidence type="ECO:0000313" key="3">
    <source>
        <dbReference type="Proteomes" id="UP001151760"/>
    </source>
</evidence>
<accession>A0ABQ4YQE2</accession>
<dbReference type="Proteomes" id="UP001151760">
    <property type="component" value="Unassembled WGS sequence"/>
</dbReference>
<sequence length="486" mass="57004">MSSYSIPHGSTRDPISSTCSIIQINKEMQQLWGVIDYALTAIVDVPAVYLQQFWRMVRKLIIADLMKKFPNIPKRIEEDYHSITDDVPLIRVTDDFKEYETVFMKTAKESSSLRKSLKITIKQKQIVEKDDDDSKDMIEPESHKENHEFVDDCDDKEEEKHNDDMDRANDIVLWEALRQDDAPPEREKRVKRSKKSKRSKSAREDNVIDEDEVIPKDETPELIAEFHNIDKRVPTIFDHARMEATLRDTLSNQYKNAEEYAYHSYGNIKEKKYNFSLYKIHAEEFPKPDLEEKIKKVVRIVTDQPSGLDFMDQILVMGANDKPDSFSEADFKYLNKKDIEDLYYVCRSKKVDNQKIKLMNSLITFIRSCVIWERVHDFQLGIKSYQIKVNLTAPTLTFPGIEEHAPYSIVDEPDIGLIYLNNKDEKRVMYLVEIVKFCDATLEKVLKGVKLRMFESKFLKKLPLLGDLDQDIMKAYEREICMRLSH</sequence>
<feature type="compositionally biased region" description="Basic and acidic residues" evidence="1">
    <location>
        <begin position="135"/>
        <end position="150"/>
    </location>
</feature>
<evidence type="ECO:0000256" key="1">
    <source>
        <dbReference type="SAM" id="MobiDB-lite"/>
    </source>
</evidence>
<protein>
    <submittedName>
        <fullName evidence="2">Uncharacterized protein</fullName>
    </submittedName>
</protein>
<organism evidence="2 3">
    <name type="scientific">Tanacetum coccineum</name>
    <dbReference type="NCBI Taxonomy" id="301880"/>
    <lineage>
        <taxon>Eukaryota</taxon>
        <taxon>Viridiplantae</taxon>
        <taxon>Streptophyta</taxon>
        <taxon>Embryophyta</taxon>
        <taxon>Tracheophyta</taxon>
        <taxon>Spermatophyta</taxon>
        <taxon>Magnoliopsida</taxon>
        <taxon>eudicotyledons</taxon>
        <taxon>Gunneridae</taxon>
        <taxon>Pentapetalae</taxon>
        <taxon>asterids</taxon>
        <taxon>campanulids</taxon>
        <taxon>Asterales</taxon>
        <taxon>Asteraceae</taxon>
        <taxon>Asteroideae</taxon>
        <taxon>Anthemideae</taxon>
        <taxon>Anthemidinae</taxon>
        <taxon>Tanacetum</taxon>
    </lineage>
</organism>
<name>A0ABQ4YQE2_9ASTR</name>
<comment type="caution">
    <text evidence="2">The sequence shown here is derived from an EMBL/GenBank/DDBJ whole genome shotgun (WGS) entry which is preliminary data.</text>
</comment>
<proteinExistence type="predicted"/>
<reference evidence="2" key="1">
    <citation type="journal article" date="2022" name="Int. J. Mol. Sci.">
        <title>Draft Genome of Tanacetum Coccineum: Genomic Comparison of Closely Related Tanacetum-Family Plants.</title>
        <authorList>
            <person name="Yamashiro T."/>
            <person name="Shiraishi A."/>
            <person name="Nakayama K."/>
            <person name="Satake H."/>
        </authorList>
    </citation>
    <scope>NUCLEOTIDE SEQUENCE</scope>
</reference>
<feature type="compositionally biased region" description="Basic and acidic residues" evidence="1">
    <location>
        <begin position="177"/>
        <end position="188"/>
    </location>
</feature>